<organism evidence="1 2">
    <name type="scientific">Candidozyma auris</name>
    <name type="common">Yeast</name>
    <name type="synonym">Candida auris</name>
    <dbReference type="NCBI Taxonomy" id="498019"/>
    <lineage>
        <taxon>Eukaryota</taxon>
        <taxon>Fungi</taxon>
        <taxon>Dikarya</taxon>
        <taxon>Ascomycota</taxon>
        <taxon>Saccharomycotina</taxon>
        <taxon>Pichiomycetes</taxon>
        <taxon>Metschnikowiaceae</taxon>
        <taxon>Candidozyma</taxon>
    </lineage>
</organism>
<gene>
    <name evidence="1" type="ORF">QG37_02088</name>
</gene>
<dbReference type="VEuPathDB" id="FungiDB:QG37_02088"/>
<dbReference type="EMBL" id="LGST01000016">
    <property type="protein sequence ID" value="KNE01198.1"/>
    <property type="molecule type" value="Genomic_DNA"/>
</dbReference>
<protein>
    <submittedName>
        <fullName evidence="1">Uncharacterized protein</fullName>
    </submittedName>
</protein>
<dbReference type="AlphaFoldDB" id="A0A0L0P498"/>
<dbReference type="Proteomes" id="UP000037122">
    <property type="component" value="Unassembled WGS sequence"/>
</dbReference>
<reference evidence="2" key="1">
    <citation type="journal article" date="2015" name="BMC Genomics">
        <title>Draft genome of a commonly misdiagnosed multidrug resistant pathogen Candida auris.</title>
        <authorList>
            <person name="Chatterjee S."/>
            <person name="Alampalli S.V."/>
            <person name="Nageshan R.K."/>
            <person name="Chettiar S.T."/>
            <person name="Joshi S."/>
            <person name="Tatu U.S."/>
        </authorList>
    </citation>
    <scope>NUCLEOTIDE SEQUENCE [LARGE SCALE GENOMIC DNA]</scope>
    <source>
        <strain evidence="2">6684</strain>
    </source>
</reference>
<name>A0A0L0P498_CANAR</name>
<evidence type="ECO:0000313" key="1">
    <source>
        <dbReference type="EMBL" id="KNE01198.1"/>
    </source>
</evidence>
<sequence length="114" mass="12819">MISIFSLKELSKNTEFKANTIYICFRRVTTVSGVGAKMLGGRVPAFSHSLLKKKKLHHEKAIFPQTPFFDGITFLSTTINYQQFFPPFSFTPLSLRSPSLYEQAGPATEPTFPP</sequence>
<accession>A0A0L0P498</accession>
<comment type="caution">
    <text evidence="1">The sequence shown here is derived from an EMBL/GenBank/DDBJ whole genome shotgun (WGS) entry which is preliminary data.</text>
</comment>
<proteinExistence type="predicted"/>
<evidence type="ECO:0000313" key="2">
    <source>
        <dbReference type="Proteomes" id="UP000037122"/>
    </source>
</evidence>